<dbReference type="KEGG" id="slf:JEQ17_00350"/>
<protein>
    <submittedName>
        <fullName evidence="10">MFS transporter</fullName>
    </submittedName>
</protein>
<feature type="transmembrane region" description="Helical" evidence="8">
    <location>
        <begin position="308"/>
        <end position="329"/>
    </location>
</feature>
<dbReference type="InterPro" id="IPR013783">
    <property type="entry name" value="Ig-like_fold"/>
</dbReference>
<dbReference type="SUPFAM" id="SSF103473">
    <property type="entry name" value="MFS general substrate transporter"/>
    <property type="match status" value="1"/>
</dbReference>
<dbReference type="GO" id="GO:0022857">
    <property type="term" value="F:transmembrane transporter activity"/>
    <property type="evidence" value="ECO:0007669"/>
    <property type="project" value="InterPro"/>
</dbReference>
<dbReference type="EMBL" id="CP066831">
    <property type="protein sequence ID" value="QQM38101.1"/>
    <property type="molecule type" value="Genomic_DNA"/>
</dbReference>
<dbReference type="AlphaFoldDB" id="A0A7T7HZ86"/>
<name>A0A7T7HZ86_9ACTN</name>
<feature type="transmembrane region" description="Helical" evidence="8">
    <location>
        <begin position="83"/>
        <end position="101"/>
    </location>
</feature>
<feature type="transmembrane region" description="Helical" evidence="8">
    <location>
        <begin position="205"/>
        <end position="223"/>
    </location>
</feature>
<feature type="transmembrane region" description="Helical" evidence="8">
    <location>
        <begin position="481"/>
        <end position="504"/>
    </location>
</feature>
<dbReference type="GO" id="GO:0005886">
    <property type="term" value="C:plasma membrane"/>
    <property type="evidence" value="ECO:0007669"/>
    <property type="project" value="UniProtKB-SubCell"/>
</dbReference>
<evidence type="ECO:0000313" key="11">
    <source>
        <dbReference type="Proteomes" id="UP000595636"/>
    </source>
</evidence>
<feature type="transmembrane region" description="Helical" evidence="8">
    <location>
        <begin position="336"/>
        <end position="355"/>
    </location>
</feature>
<feature type="transmembrane region" description="Helical" evidence="8">
    <location>
        <begin position="15"/>
        <end position="32"/>
    </location>
</feature>
<evidence type="ECO:0000256" key="8">
    <source>
        <dbReference type="SAM" id="Phobius"/>
    </source>
</evidence>
<evidence type="ECO:0000256" key="6">
    <source>
        <dbReference type="ARBA" id="ARBA00023251"/>
    </source>
</evidence>
<keyword evidence="4 8" id="KW-1133">Transmembrane helix</keyword>
<feature type="region of interest" description="Disordered" evidence="7">
    <location>
        <begin position="515"/>
        <end position="568"/>
    </location>
</feature>
<dbReference type="Gene3D" id="2.60.40.10">
    <property type="entry name" value="Immunoglobulins"/>
    <property type="match status" value="1"/>
</dbReference>
<evidence type="ECO:0000259" key="9">
    <source>
        <dbReference type="PROSITE" id="PS50850"/>
    </source>
</evidence>
<dbReference type="SUPFAM" id="SSF49478">
    <property type="entry name" value="Cna protein B-type domain"/>
    <property type="match status" value="1"/>
</dbReference>
<evidence type="ECO:0000313" key="10">
    <source>
        <dbReference type="EMBL" id="QQM38101.1"/>
    </source>
</evidence>
<evidence type="ECO:0000256" key="1">
    <source>
        <dbReference type="ARBA" id="ARBA00004651"/>
    </source>
</evidence>
<organism evidence="10 11">
    <name type="scientific">Streptomyces liliifuscus</name>
    <dbReference type="NCBI Taxonomy" id="2797636"/>
    <lineage>
        <taxon>Bacteria</taxon>
        <taxon>Bacillati</taxon>
        <taxon>Actinomycetota</taxon>
        <taxon>Actinomycetes</taxon>
        <taxon>Kitasatosporales</taxon>
        <taxon>Streptomycetaceae</taxon>
        <taxon>Streptomyces</taxon>
    </lineage>
</organism>
<evidence type="ECO:0000256" key="5">
    <source>
        <dbReference type="ARBA" id="ARBA00023136"/>
    </source>
</evidence>
<dbReference type="Pfam" id="PF13620">
    <property type="entry name" value="CarboxypepD_reg"/>
    <property type="match status" value="3"/>
</dbReference>
<reference evidence="10 11" key="1">
    <citation type="submission" date="2020-12" db="EMBL/GenBank/DDBJ databases">
        <title>A novel species.</title>
        <authorList>
            <person name="Li K."/>
        </authorList>
    </citation>
    <scope>NUCLEOTIDE SEQUENCE [LARGE SCALE GENOMIC DNA]</scope>
    <source>
        <strain evidence="10 11">ZYC-3</strain>
    </source>
</reference>
<feature type="transmembrane region" description="Helical" evidence="8">
    <location>
        <begin position="141"/>
        <end position="164"/>
    </location>
</feature>
<dbReference type="Gene3D" id="2.60.40.1120">
    <property type="entry name" value="Carboxypeptidase-like, regulatory domain"/>
    <property type="match status" value="2"/>
</dbReference>
<dbReference type="Gene3D" id="1.20.1250.20">
    <property type="entry name" value="MFS general substrate transporter like domains"/>
    <property type="match status" value="1"/>
</dbReference>
<evidence type="ECO:0000256" key="3">
    <source>
        <dbReference type="ARBA" id="ARBA00022692"/>
    </source>
</evidence>
<dbReference type="PROSITE" id="PS50850">
    <property type="entry name" value="MFS"/>
    <property type="match status" value="1"/>
</dbReference>
<dbReference type="GO" id="GO:0046677">
    <property type="term" value="P:response to antibiotic"/>
    <property type="evidence" value="ECO:0007669"/>
    <property type="project" value="UniProtKB-KW"/>
</dbReference>
<evidence type="ECO:0000256" key="4">
    <source>
        <dbReference type="ARBA" id="ARBA00022989"/>
    </source>
</evidence>
<keyword evidence="2" id="KW-0813">Transport</keyword>
<keyword evidence="3 8" id="KW-0812">Transmembrane</keyword>
<dbReference type="Proteomes" id="UP000595636">
    <property type="component" value="Chromosome"/>
</dbReference>
<evidence type="ECO:0000256" key="2">
    <source>
        <dbReference type="ARBA" id="ARBA00022448"/>
    </source>
</evidence>
<dbReference type="PANTHER" id="PTHR42718">
    <property type="entry name" value="MAJOR FACILITATOR SUPERFAMILY MULTIDRUG TRANSPORTER MFSC"/>
    <property type="match status" value="1"/>
</dbReference>
<feature type="transmembrane region" description="Helical" evidence="8">
    <location>
        <begin position="275"/>
        <end position="296"/>
    </location>
</feature>
<gene>
    <name evidence="10" type="ORF">JEQ17_00350</name>
</gene>
<feature type="transmembrane region" description="Helical" evidence="8">
    <location>
        <begin position="52"/>
        <end position="71"/>
    </location>
</feature>
<dbReference type="InterPro" id="IPR020846">
    <property type="entry name" value="MFS_dom"/>
</dbReference>
<keyword evidence="11" id="KW-1185">Reference proteome</keyword>
<dbReference type="InterPro" id="IPR011701">
    <property type="entry name" value="MFS"/>
</dbReference>
<feature type="transmembrane region" description="Helical" evidence="8">
    <location>
        <begin position="107"/>
        <end position="129"/>
    </location>
</feature>
<sequence>MNVAPSGNEPRERQVATLVMACLGMFVAYLPVTTVSVSLPAIQSALHASTSQLTWVSSAFQLPMAAFILSAGVFGDVHGRKKVYLTGLALAGAGAVIALSARSIEVLWVGQACAGLGAAALLPSTLALISHAVPDPRKRGTFVGLWAASLMAALAVGPLIAGVILDHTTWRWIFLPAIPVAVITLAVAAPLVTDSRAPGERRLDWPGQITAAVTISALVYGVIEGGAASFTEGRVIAALSLAVVGAIAFVLVELRSAGPMLDLSLFRSAAFSATALIAMITFLGLIGFFFVLSLYLGMVQRLDTLHAGYRLLVVSVMSLVVGALAGRLMHRIPPRFMITTGLLITAGSLFSLTAIDAGTGFGPLAWRLALLGLGLGLVITPMTATAVAAVPHHLAGMAAAGNNAFRQVGGVLGPAVLGTLLTTKSADTLPGHLRDVGLTGPAAHRITDAVDAGGLGAAARVNLGQDTGRAMGALGEAFLDGLYLCLIVAACLALVAALVGAVLLRTPQHTMAPVAGSADQAASEDAGPSVESEFEPEPVLVGAHARGRSGEPGKRPGAVGSANGGDTFVSDDARGPALYGRVFETGGDAVEGATLTLISLGGRQLGRAVAHPGGRYRLDAPSAGSYVLIASAQGHQPQASSVVVGEEPLSHDVLLPANSGLAGTVVTAGDGVPVQGATVAVTDARGEALAAETTDAAGAFAFGELPQGEVTVIVNAAGFRPAALPVRVFGPRLARLDVALWPGAVLRGTVRAGADRRPLTDARVTLVDKAGNVIGTATTGPDGGYAFADLDAGDYSVIAGGYPPVAAPIAVDGPGRELDLELAHPES</sequence>
<dbReference type="Pfam" id="PF07690">
    <property type="entry name" value="MFS_1"/>
    <property type="match status" value="1"/>
</dbReference>
<feature type="transmembrane region" description="Helical" evidence="8">
    <location>
        <begin position="235"/>
        <end position="254"/>
    </location>
</feature>
<comment type="subcellular location">
    <subcellularLocation>
        <location evidence="1">Cell membrane</location>
        <topology evidence="1">Multi-pass membrane protein</topology>
    </subcellularLocation>
</comment>
<feature type="transmembrane region" description="Helical" evidence="8">
    <location>
        <begin position="367"/>
        <end position="390"/>
    </location>
</feature>
<dbReference type="GO" id="GO:0005975">
    <property type="term" value="P:carbohydrate metabolic process"/>
    <property type="evidence" value="ECO:0007669"/>
    <property type="project" value="UniProtKB-ARBA"/>
</dbReference>
<dbReference type="PANTHER" id="PTHR42718:SF9">
    <property type="entry name" value="MAJOR FACILITATOR SUPERFAMILY MULTIDRUG TRANSPORTER MFSC"/>
    <property type="match status" value="1"/>
</dbReference>
<feature type="transmembrane region" description="Helical" evidence="8">
    <location>
        <begin position="170"/>
        <end position="193"/>
    </location>
</feature>
<dbReference type="InterPro" id="IPR008969">
    <property type="entry name" value="CarboxyPept-like_regulatory"/>
</dbReference>
<feature type="domain" description="Major facilitator superfamily (MFS) profile" evidence="9">
    <location>
        <begin position="17"/>
        <end position="508"/>
    </location>
</feature>
<keyword evidence="6" id="KW-0046">Antibiotic resistance</keyword>
<evidence type="ECO:0000256" key="7">
    <source>
        <dbReference type="SAM" id="MobiDB-lite"/>
    </source>
</evidence>
<dbReference type="InterPro" id="IPR036259">
    <property type="entry name" value="MFS_trans_sf"/>
</dbReference>
<proteinExistence type="predicted"/>
<accession>A0A7T7HZ86</accession>
<keyword evidence="5 8" id="KW-0472">Membrane</keyword>
<dbReference type="SUPFAM" id="SSF49464">
    <property type="entry name" value="Carboxypeptidase regulatory domain-like"/>
    <property type="match status" value="2"/>
</dbReference>